<accession>A0A8H3VTV0</accession>
<dbReference type="AlphaFoldDB" id="A0A8H3VTV0"/>
<keyword evidence="3" id="KW-1185">Reference proteome</keyword>
<feature type="compositionally biased region" description="Polar residues" evidence="1">
    <location>
        <begin position="9"/>
        <end position="20"/>
    </location>
</feature>
<feature type="region of interest" description="Disordered" evidence="1">
    <location>
        <begin position="1"/>
        <end position="27"/>
    </location>
</feature>
<comment type="caution">
    <text evidence="2">The sequence shown here is derived from an EMBL/GenBank/DDBJ whole genome shotgun (WGS) entry which is preliminary data.</text>
</comment>
<evidence type="ECO:0000256" key="1">
    <source>
        <dbReference type="SAM" id="MobiDB-lite"/>
    </source>
</evidence>
<gene>
    <name evidence="2" type="ORF">GQ607_016401</name>
</gene>
<proteinExistence type="predicted"/>
<dbReference type="EMBL" id="WOWK01000162">
    <property type="protein sequence ID" value="KAF0316366.1"/>
    <property type="molecule type" value="Genomic_DNA"/>
</dbReference>
<evidence type="ECO:0000313" key="2">
    <source>
        <dbReference type="EMBL" id="KAF0316366.1"/>
    </source>
</evidence>
<protein>
    <submittedName>
        <fullName evidence="2">Uncharacterized protein</fullName>
    </submittedName>
</protein>
<feature type="region of interest" description="Disordered" evidence="1">
    <location>
        <begin position="151"/>
        <end position="192"/>
    </location>
</feature>
<dbReference type="Proteomes" id="UP000434172">
    <property type="component" value="Unassembled WGS sequence"/>
</dbReference>
<evidence type="ECO:0000313" key="3">
    <source>
        <dbReference type="Proteomes" id="UP000434172"/>
    </source>
</evidence>
<organism evidence="2 3">
    <name type="scientific">Colletotrichum asianum</name>
    <dbReference type="NCBI Taxonomy" id="702518"/>
    <lineage>
        <taxon>Eukaryota</taxon>
        <taxon>Fungi</taxon>
        <taxon>Dikarya</taxon>
        <taxon>Ascomycota</taxon>
        <taxon>Pezizomycotina</taxon>
        <taxon>Sordariomycetes</taxon>
        <taxon>Hypocreomycetidae</taxon>
        <taxon>Glomerellales</taxon>
        <taxon>Glomerellaceae</taxon>
        <taxon>Colletotrichum</taxon>
        <taxon>Colletotrichum gloeosporioides species complex</taxon>
    </lineage>
</organism>
<reference evidence="2 3" key="1">
    <citation type="submission" date="2019-12" db="EMBL/GenBank/DDBJ databases">
        <title>A genome sequence resource for the geographically widespread anthracnose pathogen Colletotrichum asianum.</title>
        <authorList>
            <person name="Meng Y."/>
        </authorList>
    </citation>
    <scope>NUCLEOTIDE SEQUENCE [LARGE SCALE GENOMIC DNA]</scope>
    <source>
        <strain evidence="2 3">ICMP 18580</strain>
    </source>
</reference>
<sequence length="192" mass="20730">MAVADAEESNGQATARQSQIRPMPDSPAPYILITTISPRNNTSTADIVRCACEHRHTRCGEESPTCSIQLNQASTSATHLLHTDPTPLLLPGTSRTRHTGLSPYWTQSAIPSDSGTPFSILSTLITSAQPIPRPRTPKYWVLVPLTAYDSSLSSPLKPTTPPSSEHRSSIASLSRNEEGFSGLTTRPLGHYV</sequence>
<name>A0A8H3VTV0_9PEZI</name>